<dbReference type="Gene3D" id="1.10.510.10">
    <property type="entry name" value="Transferase(Phosphotransferase) domain 1"/>
    <property type="match status" value="1"/>
</dbReference>
<protein>
    <recommendedName>
        <fullName evidence="1">Protein kinase domain-containing protein</fullName>
    </recommendedName>
</protein>
<dbReference type="PROSITE" id="PS50011">
    <property type="entry name" value="PROTEIN_KINASE_DOM"/>
    <property type="match status" value="1"/>
</dbReference>
<dbReference type="PANTHER" id="PTHR10622">
    <property type="entry name" value="HET DOMAIN-CONTAINING PROTEIN"/>
    <property type="match status" value="1"/>
</dbReference>
<reference evidence="2" key="1">
    <citation type="submission" date="2023-01" db="EMBL/GenBank/DDBJ databases">
        <authorList>
            <person name="Van Ghelder C."/>
            <person name="Rancurel C."/>
        </authorList>
    </citation>
    <scope>NUCLEOTIDE SEQUENCE</scope>
    <source>
        <strain evidence="2">CNCM I-4278</strain>
    </source>
</reference>
<dbReference type="AlphaFoldDB" id="A0A9W4UR50"/>
<gene>
    <name evidence="2" type="ORF">PDIGIT_LOCUS13802</name>
</gene>
<name>A0A9W4UR50_9PLEO</name>
<dbReference type="SUPFAM" id="SSF56112">
    <property type="entry name" value="Protein kinase-like (PK-like)"/>
    <property type="match status" value="1"/>
</dbReference>
<dbReference type="InterPro" id="IPR000719">
    <property type="entry name" value="Prot_kinase_dom"/>
</dbReference>
<accession>A0A9W4UR50</accession>
<evidence type="ECO:0000313" key="3">
    <source>
        <dbReference type="Proteomes" id="UP001152607"/>
    </source>
</evidence>
<dbReference type="Proteomes" id="UP001152607">
    <property type="component" value="Unassembled WGS sequence"/>
</dbReference>
<evidence type="ECO:0000259" key="1">
    <source>
        <dbReference type="PROSITE" id="PS50011"/>
    </source>
</evidence>
<dbReference type="Pfam" id="PF06985">
    <property type="entry name" value="HET"/>
    <property type="match status" value="1"/>
</dbReference>
<dbReference type="OrthoDB" id="5417015at2759"/>
<dbReference type="GO" id="GO:0005524">
    <property type="term" value="F:ATP binding"/>
    <property type="evidence" value="ECO:0007669"/>
    <property type="project" value="InterPro"/>
</dbReference>
<sequence length="873" mass="98866">MRLLECVGEDKLVLTRELFGDDEIPPYAILSHTWKDGDEVTFSEFNESTGKAKSGYKKIQSCGQQVRRDGLQYFWVDTCCIDKSSSAELQEAINSMFRWYQDAAICYVYLSDVSIQEHLPDISWESTFQESRWFTRGWTLQELIAPKHVEFFTQDWVRLGTKSTLETSISNVTGISLEVLRGRPVAECTIKERLGWAKARATKREEDHVYSLLGILDVTMPMIYGEGKAKALRRLYDELSRHTPVEFELLSDADCNDSIQELVSLQSTIQRLEARLRTTLSTQSYSSDYQGSTNLPAIYQSSLKHKENPKPISNSARMQMEITRTSHSSGLRLLIHKLTQMLSVLVAPFGYFEILSSFFPEAYTMQNIGPQIVCYSCYQTEKNSMFVTFTQDLLVAKHQRRWVRIKLRMLVATGSVYWRFVAQNKVRQTSDDTEINMSLVKAPDAATKDSQFEAISLTKMLGTSTENNTRNSTEVLRHRNVRTIPETALVTAHLVGTLLVANVDNHWVIYRTITAGKSSMELLLRNIKSSIALRGASYVAQMIGVVIDPETNLFKGMLVETPAKGSMFVLMDIHRSRGKPIPWPIRQKWAKQIVHGVAAYHERCQVIGGLRTYSYCISIDEHGDAIILGLSPGIHPCIPGGDGLLPPEYRAEAFEKGNGEVGPEFDVFQLGLLLWHLYRDQHQQGASTFCSLSGCNNKPSDCNIHKNPVALPKAGAGVPDYLDQIIALCRQESPRERPAAWELIPMFPTDEEIFRQIDLLDSDERVLSKDCNGTAVKDKLLRLEAIRDTYGNNIVVCAICRERCVEMYYYCDICDGGNFDLCHMCFGKGTHCFVRTHLLAKFSLVAHKNKDLSERLIVYSSVNEEGNREEFVI</sequence>
<dbReference type="EMBL" id="CAOQHR010000010">
    <property type="protein sequence ID" value="CAI6340620.1"/>
    <property type="molecule type" value="Genomic_DNA"/>
</dbReference>
<keyword evidence="3" id="KW-1185">Reference proteome</keyword>
<comment type="caution">
    <text evidence="2">The sequence shown here is derived from an EMBL/GenBank/DDBJ whole genome shotgun (WGS) entry which is preliminary data.</text>
</comment>
<organism evidence="2 3">
    <name type="scientific">Periconia digitata</name>
    <dbReference type="NCBI Taxonomy" id="1303443"/>
    <lineage>
        <taxon>Eukaryota</taxon>
        <taxon>Fungi</taxon>
        <taxon>Dikarya</taxon>
        <taxon>Ascomycota</taxon>
        <taxon>Pezizomycotina</taxon>
        <taxon>Dothideomycetes</taxon>
        <taxon>Pleosporomycetidae</taxon>
        <taxon>Pleosporales</taxon>
        <taxon>Massarineae</taxon>
        <taxon>Periconiaceae</taxon>
        <taxon>Periconia</taxon>
    </lineage>
</organism>
<evidence type="ECO:0000313" key="2">
    <source>
        <dbReference type="EMBL" id="CAI6340620.1"/>
    </source>
</evidence>
<feature type="domain" description="Protein kinase" evidence="1">
    <location>
        <begin position="455"/>
        <end position="754"/>
    </location>
</feature>
<dbReference type="InterPro" id="IPR010730">
    <property type="entry name" value="HET"/>
</dbReference>
<dbReference type="InterPro" id="IPR011009">
    <property type="entry name" value="Kinase-like_dom_sf"/>
</dbReference>
<proteinExistence type="predicted"/>
<dbReference type="PANTHER" id="PTHR10622:SF10">
    <property type="entry name" value="HET DOMAIN-CONTAINING PROTEIN"/>
    <property type="match status" value="1"/>
</dbReference>
<dbReference type="GO" id="GO:0004672">
    <property type="term" value="F:protein kinase activity"/>
    <property type="evidence" value="ECO:0007669"/>
    <property type="project" value="InterPro"/>
</dbReference>